<dbReference type="InterPro" id="IPR014775">
    <property type="entry name" value="L27_C"/>
</dbReference>
<feature type="non-terminal residue" evidence="2">
    <location>
        <position position="104"/>
    </location>
</feature>
<feature type="non-terminal residue" evidence="2">
    <location>
        <position position="1"/>
    </location>
</feature>
<gene>
    <name evidence="2" type="ORF">g.47613</name>
</gene>
<evidence type="ECO:0000259" key="1">
    <source>
        <dbReference type="PROSITE" id="PS51022"/>
    </source>
</evidence>
<feature type="domain" description="L27" evidence="1">
    <location>
        <begin position="1"/>
        <end position="46"/>
    </location>
</feature>
<dbReference type="InterPro" id="IPR004172">
    <property type="entry name" value="L27_dom"/>
</dbReference>
<dbReference type="PROSITE" id="PS51022">
    <property type="entry name" value="L27"/>
    <property type="match status" value="1"/>
</dbReference>
<reference evidence="2" key="1">
    <citation type="submission" date="2015-11" db="EMBL/GenBank/DDBJ databases">
        <title>De novo transcriptome assembly of four potential Pierce s Disease insect vectors from Arizona vineyards.</title>
        <authorList>
            <person name="Tassone E.E."/>
        </authorList>
    </citation>
    <scope>NUCLEOTIDE SEQUENCE</scope>
</reference>
<accession>A0A1B6EHC6</accession>
<evidence type="ECO:0000313" key="2">
    <source>
        <dbReference type="EMBL" id="JAS37335.1"/>
    </source>
</evidence>
<name>A0A1B6EHC6_9HEMI</name>
<dbReference type="Pfam" id="PF02828">
    <property type="entry name" value="L27"/>
    <property type="match status" value="1"/>
</dbReference>
<dbReference type="AlphaFoldDB" id="A0A1B6EHC6"/>
<dbReference type="EMBL" id="GECZ01032434">
    <property type="protein sequence ID" value="JAS37335.1"/>
    <property type="molecule type" value="Transcribed_RNA"/>
</dbReference>
<dbReference type="GO" id="GO:0030054">
    <property type="term" value="C:cell junction"/>
    <property type="evidence" value="ECO:0007669"/>
    <property type="project" value="UniProtKB-ARBA"/>
</dbReference>
<dbReference type="InterPro" id="IPR036034">
    <property type="entry name" value="PDZ_sf"/>
</dbReference>
<organism evidence="2">
    <name type="scientific">Cuerna arida</name>
    <dbReference type="NCBI Taxonomy" id="1464854"/>
    <lineage>
        <taxon>Eukaryota</taxon>
        <taxon>Metazoa</taxon>
        <taxon>Ecdysozoa</taxon>
        <taxon>Arthropoda</taxon>
        <taxon>Hexapoda</taxon>
        <taxon>Insecta</taxon>
        <taxon>Pterygota</taxon>
        <taxon>Neoptera</taxon>
        <taxon>Paraneoptera</taxon>
        <taxon>Hemiptera</taxon>
        <taxon>Auchenorrhyncha</taxon>
        <taxon>Membracoidea</taxon>
        <taxon>Cicadellidae</taxon>
        <taxon>Cicadellinae</taxon>
        <taxon>Proconiini</taxon>
        <taxon>Cuerna</taxon>
    </lineage>
</organism>
<protein>
    <recommendedName>
        <fullName evidence="1">L27 domain-containing protein</fullName>
    </recommendedName>
</protein>
<dbReference type="InterPro" id="IPR050716">
    <property type="entry name" value="MAGUK"/>
</dbReference>
<sequence>LVHDCLELLPNNDPSTVELMGILTEYEMEALFQAHDKVVDTIDPHTPFFLRWKTDEKLAKKHLDACNIKIVKIEKSAEPLGATVRNEGEWKVVVGRIVRGGMAD</sequence>
<proteinExistence type="predicted"/>
<dbReference type="PANTHER" id="PTHR23122">
    <property type="entry name" value="MEMBRANE-ASSOCIATED GUANYLATE KINASE MAGUK"/>
    <property type="match status" value="1"/>
</dbReference>
<dbReference type="Gene3D" id="2.30.42.10">
    <property type="match status" value="1"/>
</dbReference>